<evidence type="ECO:0000313" key="3">
    <source>
        <dbReference type="EMBL" id="HHO74043.1"/>
    </source>
</evidence>
<gene>
    <name evidence="3" type="ORF">ENN04_05315</name>
</gene>
<sequence>MGKFVLGVLLGVASFAFAATAGGSVNPLCSMIQALANNWGIITWLVVGILGVMVLAVGIINLTAGKAANALVVVVGGAVILVATHRLMSAAEGELSKFANSCQGAQIEFVIPVAKSE</sequence>
<feature type="signal peptide" evidence="2">
    <location>
        <begin position="1"/>
        <end position="18"/>
    </location>
</feature>
<reference evidence="3" key="1">
    <citation type="journal article" date="2020" name="mSystems">
        <title>Genome- and Community-Level Interaction Insights into Carbon Utilization and Element Cycling Functions of Hydrothermarchaeota in Hydrothermal Sediment.</title>
        <authorList>
            <person name="Zhou Z."/>
            <person name="Liu Y."/>
            <person name="Xu W."/>
            <person name="Pan J."/>
            <person name="Luo Z.H."/>
            <person name="Li M."/>
        </authorList>
    </citation>
    <scope>NUCLEOTIDE SEQUENCE [LARGE SCALE GENOMIC DNA]</scope>
    <source>
        <strain evidence="3">SpSt-114</strain>
    </source>
</reference>
<feature type="transmembrane region" description="Helical" evidence="1">
    <location>
        <begin position="39"/>
        <end position="60"/>
    </location>
</feature>
<evidence type="ECO:0000256" key="1">
    <source>
        <dbReference type="SAM" id="Phobius"/>
    </source>
</evidence>
<keyword evidence="1" id="KW-1133">Transmembrane helix</keyword>
<comment type="caution">
    <text evidence="3">The sequence shown here is derived from an EMBL/GenBank/DDBJ whole genome shotgun (WGS) entry which is preliminary data.</text>
</comment>
<accession>A0A7C5SX54</accession>
<dbReference type="AlphaFoldDB" id="A0A7C5SX54"/>
<organism evidence="3">
    <name type="scientific">Thermocrinis ruber</name>
    <dbReference type="NCBI Taxonomy" id="75906"/>
    <lineage>
        <taxon>Bacteria</taxon>
        <taxon>Pseudomonadati</taxon>
        <taxon>Aquificota</taxon>
        <taxon>Aquificia</taxon>
        <taxon>Aquificales</taxon>
        <taxon>Aquificaceae</taxon>
        <taxon>Thermocrinis</taxon>
    </lineage>
</organism>
<keyword evidence="2" id="KW-0732">Signal</keyword>
<evidence type="ECO:0008006" key="4">
    <source>
        <dbReference type="Google" id="ProtNLM"/>
    </source>
</evidence>
<protein>
    <recommendedName>
        <fullName evidence="4">TrbC/VirB2 family protein</fullName>
    </recommendedName>
</protein>
<dbReference type="EMBL" id="DSAC01000065">
    <property type="protein sequence ID" value="HHO74043.1"/>
    <property type="molecule type" value="Genomic_DNA"/>
</dbReference>
<keyword evidence="1" id="KW-0472">Membrane</keyword>
<keyword evidence="1" id="KW-0812">Transmembrane</keyword>
<proteinExistence type="predicted"/>
<evidence type="ECO:0000256" key="2">
    <source>
        <dbReference type="SAM" id="SignalP"/>
    </source>
</evidence>
<feature type="chain" id="PRO_5028259588" description="TrbC/VirB2 family protein" evidence="2">
    <location>
        <begin position="19"/>
        <end position="117"/>
    </location>
</feature>
<feature type="transmembrane region" description="Helical" evidence="1">
    <location>
        <begin position="67"/>
        <end position="88"/>
    </location>
</feature>
<name>A0A7C5SX54_9AQUI</name>